<dbReference type="SUPFAM" id="SSF51556">
    <property type="entry name" value="Metallo-dependent hydrolases"/>
    <property type="match status" value="1"/>
</dbReference>
<gene>
    <name evidence="3" type="primary">iadA</name>
    <name evidence="3" type="ORF">GCM10009092_14230</name>
</gene>
<dbReference type="NCBIfam" id="TIGR01975">
    <property type="entry name" value="isoAsp_dipep"/>
    <property type="match status" value="1"/>
</dbReference>
<feature type="domain" description="Amidohydrolase-related" evidence="2">
    <location>
        <begin position="54"/>
        <end position="375"/>
    </location>
</feature>
<dbReference type="Gene3D" id="2.30.40.10">
    <property type="entry name" value="Urease, subunit C, domain 1"/>
    <property type="match status" value="1"/>
</dbReference>
<protein>
    <recommendedName>
        <fullName evidence="1">Isoaspartyl dipeptidase</fullName>
        <ecNumber evidence="1">3.4.19.-</ecNumber>
    </recommendedName>
</protein>
<dbReference type="PANTHER" id="PTHR11647">
    <property type="entry name" value="HYDRANTOINASE/DIHYDROPYRIMIDINASE FAMILY MEMBER"/>
    <property type="match status" value="1"/>
</dbReference>
<dbReference type="Proteomes" id="UP001501757">
    <property type="component" value="Unassembled WGS sequence"/>
</dbReference>
<keyword evidence="1" id="KW-0862">Zinc</keyword>
<comment type="subcellular location">
    <subcellularLocation>
        <location evidence="1">Cytoplasm</location>
    </subcellularLocation>
</comment>
<dbReference type="InterPro" id="IPR050378">
    <property type="entry name" value="Metallo-dep_Hydrolases_sf"/>
</dbReference>
<organism evidence="3 4">
    <name type="scientific">Bowmanella denitrificans</name>
    <dbReference type="NCBI Taxonomy" id="366582"/>
    <lineage>
        <taxon>Bacteria</taxon>
        <taxon>Pseudomonadati</taxon>
        <taxon>Pseudomonadota</taxon>
        <taxon>Gammaproteobacteria</taxon>
        <taxon>Alteromonadales</taxon>
        <taxon>Alteromonadaceae</taxon>
        <taxon>Bowmanella</taxon>
    </lineage>
</organism>
<evidence type="ECO:0000313" key="4">
    <source>
        <dbReference type="Proteomes" id="UP001501757"/>
    </source>
</evidence>
<comment type="cofactor">
    <cofactor evidence="1">
        <name>Zn(2+)</name>
        <dbReference type="ChEBI" id="CHEBI:29105"/>
    </cofactor>
    <text evidence="1">Binds 2 Zn(2+) ions per subunit.</text>
</comment>
<dbReference type="Pfam" id="PF01979">
    <property type="entry name" value="Amidohydro_1"/>
    <property type="match status" value="1"/>
</dbReference>
<evidence type="ECO:0000313" key="3">
    <source>
        <dbReference type="EMBL" id="GAA0350986.1"/>
    </source>
</evidence>
<keyword evidence="1" id="KW-0479">Metal-binding</keyword>
<keyword evidence="4" id="KW-1185">Reference proteome</keyword>
<dbReference type="Gene3D" id="3.20.20.140">
    <property type="entry name" value="Metal-dependent hydrolases"/>
    <property type="match status" value="1"/>
</dbReference>
<dbReference type="InterPro" id="IPR006680">
    <property type="entry name" value="Amidohydro-rel"/>
</dbReference>
<dbReference type="EC" id="3.4.19.-" evidence="1"/>
<dbReference type="PIRSF" id="PIRSF001238">
    <property type="entry name" value="IadA"/>
    <property type="match status" value="1"/>
</dbReference>
<name>A0ABN0WZ73_9ALTE</name>
<comment type="PTM">
    <text evidence="1">Carboxylation allows a single lysine to coordinate two zinc ions.</text>
</comment>
<keyword evidence="1" id="KW-0482">Metalloprotease</keyword>
<proteinExistence type="inferred from homology"/>
<dbReference type="InterPro" id="IPR010229">
    <property type="entry name" value="Pept_M38_dipep"/>
</dbReference>
<accession>A0ABN0WZ73</accession>
<evidence type="ECO:0000259" key="2">
    <source>
        <dbReference type="Pfam" id="PF01979"/>
    </source>
</evidence>
<dbReference type="InterPro" id="IPR011059">
    <property type="entry name" value="Metal-dep_hydrolase_composite"/>
</dbReference>
<evidence type="ECO:0000256" key="1">
    <source>
        <dbReference type="PIRNR" id="PIRNR001238"/>
    </source>
</evidence>
<keyword evidence="1" id="KW-0645">Protease</keyword>
<dbReference type="EMBL" id="BAAAEI010000006">
    <property type="protein sequence ID" value="GAA0350986.1"/>
    <property type="molecule type" value="Genomic_DNA"/>
</dbReference>
<comment type="similarity">
    <text evidence="1">Belongs to the peptidase M38 family.</text>
</comment>
<dbReference type="InterPro" id="IPR032466">
    <property type="entry name" value="Metal_Hydrolase"/>
</dbReference>
<reference evidence="3 4" key="1">
    <citation type="journal article" date="2019" name="Int. J. Syst. Evol. Microbiol.">
        <title>The Global Catalogue of Microorganisms (GCM) 10K type strain sequencing project: providing services to taxonomists for standard genome sequencing and annotation.</title>
        <authorList>
            <consortium name="The Broad Institute Genomics Platform"/>
            <consortium name="The Broad Institute Genome Sequencing Center for Infectious Disease"/>
            <person name="Wu L."/>
            <person name="Ma J."/>
        </authorList>
    </citation>
    <scope>NUCLEOTIDE SEQUENCE [LARGE SCALE GENOMIC DNA]</scope>
    <source>
        <strain evidence="3 4">JCM 13378</strain>
    </source>
</reference>
<dbReference type="PANTHER" id="PTHR11647:SF1">
    <property type="entry name" value="COLLAPSIN RESPONSE MEDIATOR PROTEIN"/>
    <property type="match status" value="1"/>
</dbReference>
<sequence>MNNLTLIKNAHVFAPQDMGRQDVLFAGQQILAVGHHLDLQGDTLHVVDGSGKLLLPGLVDSLVHITGGGGEGGFHTRTPQMNLTDATLGGVTTLIGALGTDATTRTLTDLLAKAGALCTEGLSVYCYTGSYQIPARTITGNITDDIVLIDKFIGIGEVAIADHRSSQPCAKELMRLASEARIGGMLSGKAGIVSIHVGEGASRLALLEQVVRESDIPASQFYPTHINRNLDLLEAGMAWAAQGGFVDMTTSTNAQFIAEGEIPAAKALAMCLQRGVPVSQLTMSSDGNASLPLFDAHGRLIGLEVGQVASLYQAMVEAVQQYNVPLTQALTSVTLTPARILGLTGKGRIASGADADLLLVDDDTLAIDSVYAKGRQMVAEGVPLVKGTFE</sequence>
<keyword evidence="1" id="KW-0378">Hydrolase</keyword>
<comment type="caution">
    <text evidence="3">The sequence shown here is derived from an EMBL/GenBank/DDBJ whole genome shotgun (WGS) entry which is preliminary data.</text>
</comment>
<dbReference type="RefSeq" id="WP_343843473.1">
    <property type="nucleotide sequence ID" value="NZ_BAAAEI010000006.1"/>
</dbReference>
<dbReference type="SUPFAM" id="SSF51338">
    <property type="entry name" value="Composite domain of metallo-dependent hydrolases"/>
    <property type="match status" value="1"/>
</dbReference>
<comment type="function">
    <text evidence="1">Catalyzes the hydrolytic cleavage of a subset of L-isoaspartyl (L-beta-aspartyl) dipeptides. Used to degrade proteins damaged by L-isoaspartyl residues formation.</text>
</comment>